<feature type="signal peptide" evidence="1">
    <location>
        <begin position="1"/>
        <end position="23"/>
    </location>
</feature>
<dbReference type="SUPFAM" id="SSF48208">
    <property type="entry name" value="Six-hairpin glycosidases"/>
    <property type="match status" value="1"/>
</dbReference>
<dbReference type="RefSeq" id="WP_046145122.1">
    <property type="nucleotide sequence ID" value="NZ_KQ033912.1"/>
</dbReference>
<feature type="domain" description="Glycosyl hydrolase family 78 alpha-rhamnosidase N-terminal" evidence="3">
    <location>
        <begin position="52"/>
        <end position="193"/>
    </location>
</feature>
<dbReference type="Gene3D" id="1.50.10.10">
    <property type="match status" value="1"/>
</dbReference>
<dbReference type="STRING" id="927665.HMPREF1535_00372"/>
<dbReference type="EMBL" id="AQHV01000001">
    <property type="protein sequence ID" value="KKB60097.1"/>
    <property type="molecule type" value="Genomic_DNA"/>
</dbReference>
<accession>A0A0F5JRU1</accession>
<dbReference type="InterPro" id="IPR035396">
    <property type="entry name" value="Bac_rhamnosid6H"/>
</dbReference>
<sequence>MKTTLKTLILNCLLASCFITVHGQDFYASQRASWLQKAKESIPQLTVTEKKPVGLVHIIKDENAFQQYKAEQTAPINTLYDNSFKETKAVIVDFGEHITGSFSFSTELLKAEADAPARFKLTFGEVPSELVTPFDPYQGGLSRAWLQDEIVTMMTMPSTITIPRRVSFRYVKIELIATPPGYDFCISGMKCDAVTSAVNTPGELSAATPQIFKDIDRVSLNTLKECMQTVYEDGPKRDQRLWLGDLYLEALANNYSFKQYNLTKRCLYLLAGLSEHNGKLNATVFETQEPKPQAKQHLYDYSFLFGVTLKDYLQETGDRETAEDLWPVVKKQLESAYQYLQDDGTMNYERASREWWIFFDWKDGLHREVAFHGVTVFAFKETYELAKLLNKENEVAQLPGLIKKMKKAARKHFYNPKTGLFTGKLNDQVSYASQIWMILGEIPTQKEAQRSLKALKTTENVCTPGAPYLFHYYIEALIKSGMPQEARNEVAEYWGGMIHKGADTFWEVYDPKNEFLSPYNFFPVNSYCHAWSCTPTYFIRKYPEIFQE</sequence>
<dbReference type="Pfam" id="PF21104">
    <property type="entry name" value="Glyco_hydro_78_N"/>
    <property type="match status" value="1"/>
</dbReference>
<dbReference type="InterPro" id="IPR008928">
    <property type="entry name" value="6-hairpin_glycosidase_sf"/>
</dbReference>
<dbReference type="GO" id="GO:0005975">
    <property type="term" value="P:carbohydrate metabolic process"/>
    <property type="evidence" value="ECO:0007669"/>
    <property type="project" value="InterPro"/>
</dbReference>
<dbReference type="InterPro" id="IPR012341">
    <property type="entry name" value="6hp_glycosidase-like_sf"/>
</dbReference>
<dbReference type="Proteomes" id="UP000033047">
    <property type="component" value="Unassembled WGS sequence"/>
</dbReference>
<dbReference type="PANTHER" id="PTHR34987">
    <property type="entry name" value="C, PUTATIVE (AFU_ORTHOLOGUE AFUA_3G02880)-RELATED"/>
    <property type="match status" value="1"/>
</dbReference>
<evidence type="ECO:0000313" key="4">
    <source>
        <dbReference type="EMBL" id="KKB60097.1"/>
    </source>
</evidence>
<proteinExistence type="predicted"/>
<dbReference type="PATRIC" id="fig|927665.4.peg.375"/>
<evidence type="ECO:0000259" key="2">
    <source>
        <dbReference type="Pfam" id="PF17389"/>
    </source>
</evidence>
<dbReference type="InterPro" id="IPR049164">
    <property type="entry name" value="Glyco_hydro_78_N"/>
</dbReference>
<feature type="chain" id="PRO_5002490463" evidence="1">
    <location>
        <begin position="24"/>
        <end position="548"/>
    </location>
</feature>
<dbReference type="PROSITE" id="PS51257">
    <property type="entry name" value="PROKAR_LIPOPROTEIN"/>
    <property type="match status" value="1"/>
</dbReference>
<dbReference type="AlphaFoldDB" id="A0A0F5JRU1"/>
<dbReference type="Pfam" id="PF17389">
    <property type="entry name" value="Bac_rhamnosid6H"/>
    <property type="match status" value="1"/>
</dbReference>
<comment type="caution">
    <text evidence="4">The sequence shown here is derived from an EMBL/GenBank/DDBJ whole genome shotgun (WGS) entry which is preliminary data.</text>
</comment>
<gene>
    <name evidence="4" type="ORF">HMPREF1535_00372</name>
</gene>
<organism evidence="4 5">
    <name type="scientific">Parabacteroides goldsteinii DSM 19448 = WAL 12034</name>
    <dbReference type="NCBI Taxonomy" id="927665"/>
    <lineage>
        <taxon>Bacteria</taxon>
        <taxon>Pseudomonadati</taxon>
        <taxon>Bacteroidota</taxon>
        <taxon>Bacteroidia</taxon>
        <taxon>Bacteroidales</taxon>
        <taxon>Tannerellaceae</taxon>
        <taxon>Parabacteroides</taxon>
    </lineage>
</organism>
<evidence type="ECO:0000256" key="1">
    <source>
        <dbReference type="SAM" id="SignalP"/>
    </source>
</evidence>
<dbReference type="HOGENOM" id="CLU_039489_0_0_10"/>
<name>A0A0F5JRU1_9BACT</name>
<protein>
    <submittedName>
        <fullName evidence="4">Uncharacterized protein</fullName>
    </submittedName>
</protein>
<reference evidence="4 5" key="1">
    <citation type="submission" date="2013-04" db="EMBL/GenBank/DDBJ databases">
        <title>The Genome Sequence of Parabacteroides goldsteinii DSM 19448.</title>
        <authorList>
            <consortium name="The Broad Institute Genomics Platform"/>
            <person name="Earl A."/>
            <person name="Ward D."/>
            <person name="Feldgarden M."/>
            <person name="Gevers D."/>
            <person name="Martens E."/>
            <person name="Sakamoto M."/>
            <person name="Benno Y."/>
            <person name="Song Y."/>
            <person name="Liu C."/>
            <person name="Lee J."/>
            <person name="Bolanos M."/>
            <person name="Vaisanen M.L."/>
            <person name="Finegold S.M."/>
            <person name="Walker B."/>
            <person name="Young S."/>
            <person name="Zeng Q."/>
            <person name="Gargeya S."/>
            <person name="Fitzgerald M."/>
            <person name="Haas B."/>
            <person name="Abouelleil A."/>
            <person name="Allen A.W."/>
            <person name="Alvarado L."/>
            <person name="Arachchi H.M."/>
            <person name="Berlin A.M."/>
            <person name="Chapman S.B."/>
            <person name="Gainer-Dewar J."/>
            <person name="Goldberg J."/>
            <person name="Griggs A."/>
            <person name="Gujja S."/>
            <person name="Hansen M."/>
            <person name="Howarth C."/>
            <person name="Imamovic A."/>
            <person name="Ireland A."/>
            <person name="Larimer J."/>
            <person name="McCowan C."/>
            <person name="Murphy C."/>
            <person name="Pearson M."/>
            <person name="Poon T.W."/>
            <person name="Priest M."/>
            <person name="Roberts A."/>
            <person name="Saif S."/>
            <person name="Shea T."/>
            <person name="Sisk P."/>
            <person name="Sykes S."/>
            <person name="Wortman J."/>
            <person name="Nusbaum C."/>
            <person name="Birren B."/>
        </authorList>
    </citation>
    <scope>NUCLEOTIDE SEQUENCE [LARGE SCALE GENOMIC DNA]</scope>
    <source>
        <strain evidence="4 5">DSM 19448</strain>
    </source>
</reference>
<keyword evidence="1" id="KW-0732">Signal</keyword>
<feature type="domain" description="Alpha-L-rhamnosidase six-hairpin glycosidase" evidence="2">
    <location>
        <begin position="211"/>
        <end position="540"/>
    </location>
</feature>
<evidence type="ECO:0000313" key="5">
    <source>
        <dbReference type="Proteomes" id="UP000033047"/>
    </source>
</evidence>
<evidence type="ECO:0000259" key="3">
    <source>
        <dbReference type="Pfam" id="PF21104"/>
    </source>
</evidence>
<dbReference type="PANTHER" id="PTHR34987:SF4">
    <property type="entry name" value="ALPHA-L-RHAMNOSIDASE C-TERMINAL DOMAIN-CONTAINING PROTEIN"/>
    <property type="match status" value="1"/>
</dbReference>